<feature type="transmembrane region" description="Helical" evidence="1">
    <location>
        <begin position="146"/>
        <end position="171"/>
    </location>
</feature>
<name>F4KXB0_HALH1</name>
<protein>
    <recommendedName>
        <fullName evidence="4">DUF4199 domain-containing protein</fullName>
    </recommendedName>
</protein>
<feature type="transmembrane region" description="Helical" evidence="1">
    <location>
        <begin position="40"/>
        <end position="57"/>
    </location>
</feature>
<gene>
    <name evidence="2" type="ordered locus">Halhy_1424</name>
</gene>
<feature type="transmembrane region" description="Helical" evidence="1">
    <location>
        <begin position="77"/>
        <end position="97"/>
    </location>
</feature>
<keyword evidence="1" id="KW-0472">Membrane</keyword>
<evidence type="ECO:0000313" key="3">
    <source>
        <dbReference type="Proteomes" id="UP000008461"/>
    </source>
</evidence>
<reference evidence="2 3" key="1">
    <citation type="journal article" date="2011" name="Stand. Genomic Sci.">
        <title>Complete genome sequence of Haliscomenobacter hydrossis type strain (O).</title>
        <authorList>
            <consortium name="US DOE Joint Genome Institute (JGI-PGF)"/>
            <person name="Daligault H."/>
            <person name="Lapidus A."/>
            <person name="Zeytun A."/>
            <person name="Nolan M."/>
            <person name="Lucas S."/>
            <person name="Del Rio T.G."/>
            <person name="Tice H."/>
            <person name="Cheng J.F."/>
            <person name="Tapia R."/>
            <person name="Han C."/>
            <person name="Goodwin L."/>
            <person name="Pitluck S."/>
            <person name="Liolios K."/>
            <person name="Pagani I."/>
            <person name="Ivanova N."/>
            <person name="Huntemann M."/>
            <person name="Mavromatis K."/>
            <person name="Mikhailova N."/>
            <person name="Pati A."/>
            <person name="Chen A."/>
            <person name="Palaniappan K."/>
            <person name="Land M."/>
            <person name="Hauser L."/>
            <person name="Brambilla E.M."/>
            <person name="Rohde M."/>
            <person name="Verbarg S."/>
            <person name="Goker M."/>
            <person name="Bristow J."/>
            <person name="Eisen J.A."/>
            <person name="Markowitz V."/>
            <person name="Hugenholtz P."/>
            <person name="Kyrpides N.C."/>
            <person name="Klenk H.P."/>
            <person name="Woyke T."/>
        </authorList>
    </citation>
    <scope>NUCLEOTIDE SEQUENCE [LARGE SCALE GENOMIC DNA]</scope>
    <source>
        <strain evidence="3">ATCC 27775 / DSM 1100 / LMG 10767 / O</strain>
    </source>
</reference>
<evidence type="ECO:0008006" key="4">
    <source>
        <dbReference type="Google" id="ProtNLM"/>
    </source>
</evidence>
<dbReference type="HOGENOM" id="CLU_129688_0_0_10"/>
<dbReference type="Proteomes" id="UP000008461">
    <property type="component" value="Chromosome"/>
</dbReference>
<accession>F4KXB0</accession>
<proteinExistence type="predicted"/>
<keyword evidence="3" id="KW-1185">Reference proteome</keyword>
<sequence>MQKHALIFGSLAGGILILLFILEQPLLYQDGKFDFKKGEILGYISMLVSLSMIFFGIRSFRDQHLNGSITFGKAFQVGLMITLVASVIYVVGWMIYYNTSESMQKFPELYLNHMLEELKKSGKSAAEIVKQEAEFRKNMEMYKNPLIMMAITFLEIFPVGLVVDVISALLLKKKPTESSAG</sequence>
<keyword evidence="1" id="KW-0812">Transmembrane</keyword>
<organism evidence="2 3">
    <name type="scientific">Haliscomenobacter hydrossis (strain ATCC 27775 / DSM 1100 / LMG 10767 / O)</name>
    <dbReference type="NCBI Taxonomy" id="760192"/>
    <lineage>
        <taxon>Bacteria</taxon>
        <taxon>Pseudomonadati</taxon>
        <taxon>Bacteroidota</taxon>
        <taxon>Saprospiria</taxon>
        <taxon>Saprospirales</taxon>
        <taxon>Haliscomenobacteraceae</taxon>
        <taxon>Haliscomenobacter</taxon>
    </lineage>
</organism>
<dbReference type="eggNOG" id="ENOG5030PE6">
    <property type="taxonomic scope" value="Bacteria"/>
</dbReference>
<dbReference type="AlphaFoldDB" id="F4KXB0"/>
<reference key="2">
    <citation type="submission" date="2011-04" db="EMBL/GenBank/DDBJ databases">
        <title>Complete sequence of chromosome of Haliscomenobacter hydrossis DSM 1100.</title>
        <authorList>
            <consortium name="US DOE Joint Genome Institute (JGI-PGF)"/>
            <person name="Lucas S."/>
            <person name="Han J."/>
            <person name="Lapidus A."/>
            <person name="Bruce D."/>
            <person name="Goodwin L."/>
            <person name="Pitluck S."/>
            <person name="Peters L."/>
            <person name="Kyrpides N."/>
            <person name="Mavromatis K."/>
            <person name="Ivanova N."/>
            <person name="Ovchinnikova G."/>
            <person name="Pagani I."/>
            <person name="Daligault H."/>
            <person name="Detter J.C."/>
            <person name="Han C."/>
            <person name="Land M."/>
            <person name="Hauser L."/>
            <person name="Markowitz V."/>
            <person name="Cheng J.-F."/>
            <person name="Hugenholtz P."/>
            <person name="Woyke T."/>
            <person name="Wu D."/>
            <person name="Verbarg S."/>
            <person name="Frueling A."/>
            <person name="Brambilla E."/>
            <person name="Klenk H.-P."/>
            <person name="Eisen J.A."/>
        </authorList>
    </citation>
    <scope>NUCLEOTIDE SEQUENCE</scope>
    <source>
        <strain>DSM 1100</strain>
    </source>
</reference>
<feature type="transmembrane region" description="Helical" evidence="1">
    <location>
        <begin position="6"/>
        <end position="28"/>
    </location>
</feature>
<evidence type="ECO:0000313" key="2">
    <source>
        <dbReference type="EMBL" id="AEE49318.1"/>
    </source>
</evidence>
<dbReference type="Pfam" id="PF13858">
    <property type="entry name" value="DUF4199"/>
    <property type="match status" value="1"/>
</dbReference>
<dbReference type="STRING" id="760192.Halhy_1424"/>
<dbReference type="RefSeq" id="WP_013763872.1">
    <property type="nucleotide sequence ID" value="NC_015510.1"/>
</dbReference>
<dbReference type="InterPro" id="IPR025250">
    <property type="entry name" value="DUF4199"/>
</dbReference>
<dbReference type="KEGG" id="hhy:Halhy_1424"/>
<dbReference type="EMBL" id="CP002691">
    <property type="protein sequence ID" value="AEE49318.1"/>
    <property type="molecule type" value="Genomic_DNA"/>
</dbReference>
<evidence type="ECO:0000256" key="1">
    <source>
        <dbReference type="SAM" id="Phobius"/>
    </source>
</evidence>
<keyword evidence="1" id="KW-1133">Transmembrane helix</keyword>